<sequence length="74" mass="8392">MIHLNSCSPLSFESLQSPATARTRNKKAVPGKPRKFSCLFDDCNDQIAPVDNRKCEEGFRFDKKSKTCRKLVSN</sequence>
<dbReference type="AlphaFoldDB" id="A0AAV6VJX5"/>
<name>A0AAV6VJX5_9ARAC</name>
<evidence type="ECO:0008006" key="3">
    <source>
        <dbReference type="Google" id="ProtNLM"/>
    </source>
</evidence>
<evidence type="ECO:0000313" key="2">
    <source>
        <dbReference type="Proteomes" id="UP000827092"/>
    </source>
</evidence>
<evidence type="ECO:0000313" key="1">
    <source>
        <dbReference type="EMBL" id="KAG8196355.1"/>
    </source>
</evidence>
<comment type="caution">
    <text evidence="1">The sequence shown here is derived from an EMBL/GenBank/DDBJ whole genome shotgun (WGS) entry which is preliminary data.</text>
</comment>
<keyword evidence="2" id="KW-1185">Reference proteome</keyword>
<protein>
    <recommendedName>
        <fullName evidence="3">Chitin-binding type-2 domain-containing protein</fullName>
    </recommendedName>
</protein>
<reference evidence="1 2" key="1">
    <citation type="journal article" date="2022" name="Nat. Ecol. Evol.">
        <title>A masculinizing supergene underlies an exaggerated male reproductive morph in a spider.</title>
        <authorList>
            <person name="Hendrickx F."/>
            <person name="De Corte Z."/>
            <person name="Sonet G."/>
            <person name="Van Belleghem S.M."/>
            <person name="Kostlbacher S."/>
            <person name="Vangestel C."/>
        </authorList>
    </citation>
    <scope>NUCLEOTIDE SEQUENCE [LARGE SCALE GENOMIC DNA]</scope>
    <source>
        <strain evidence="1">W744_W776</strain>
    </source>
</reference>
<accession>A0AAV6VJX5</accession>
<organism evidence="1 2">
    <name type="scientific">Oedothorax gibbosus</name>
    <dbReference type="NCBI Taxonomy" id="931172"/>
    <lineage>
        <taxon>Eukaryota</taxon>
        <taxon>Metazoa</taxon>
        <taxon>Ecdysozoa</taxon>
        <taxon>Arthropoda</taxon>
        <taxon>Chelicerata</taxon>
        <taxon>Arachnida</taxon>
        <taxon>Araneae</taxon>
        <taxon>Araneomorphae</taxon>
        <taxon>Entelegynae</taxon>
        <taxon>Araneoidea</taxon>
        <taxon>Linyphiidae</taxon>
        <taxon>Erigoninae</taxon>
        <taxon>Oedothorax</taxon>
    </lineage>
</organism>
<dbReference type="EMBL" id="JAFNEN010000071">
    <property type="protein sequence ID" value="KAG8196355.1"/>
    <property type="molecule type" value="Genomic_DNA"/>
</dbReference>
<gene>
    <name evidence="1" type="ORF">JTE90_009574</name>
</gene>
<dbReference type="Proteomes" id="UP000827092">
    <property type="component" value="Unassembled WGS sequence"/>
</dbReference>
<proteinExistence type="predicted"/>